<accession>A0A4Y6Q1Y2</accession>
<accession>A0A5B8YDX0</accession>
<evidence type="ECO:0008006" key="4">
    <source>
        <dbReference type="Google" id="ProtNLM"/>
    </source>
</evidence>
<dbReference type="OrthoDB" id="5520385at2"/>
<dbReference type="PROSITE" id="PS51257">
    <property type="entry name" value="PROKAR_LIPOPROTEIN"/>
    <property type="match status" value="1"/>
</dbReference>
<sequence length="221" mass="24924">MLHRHAFTGRFARAAMALVAATLVALAVGCGDELDPTEPEGAYYIFRNALLKGDAETVWKRTDDTTKAYFQQRYEQLEEMDETIERYLPQTDHKIARKQSGTILLDEVDGGKGLFMKVFQPKNLPDEQAIKVGSDIDELKVAEDDSAAKVVTRAGQEYVLKADKKTEEWHVMLVRSSDKVDGAFGWLEANESALQQTVEDLIAEEREKREAIIAELMNKKE</sequence>
<feature type="chain" id="PRO_5030106878" description="DUF4878 domain-containing protein" evidence="1">
    <location>
        <begin position="28"/>
        <end position="221"/>
    </location>
</feature>
<feature type="signal peptide" evidence="1">
    <location>
        <begin position="1"/>
        <end position="27"/>
    </location>
</feature>
<organism evidence="2 3">
    <name type="scientific">Persicimonas caeni</name>
    <dbReference type="NCBI Taxonomy" id="2292766"/>
    <lineage>
        <taxon>Bacteria</taxon>
        <taxon>Deltaproteobacteria</taxon>
        <taxon>Bradymonadales</taxon>
        <taxon>Bradymonadaceae</taxon>
        <taxon>Persicimonas</taxon>
    </lineage>
</organism>
<evidence type="ECO:0000313" key="2">
    <source>
        <dbReference type="EMBL" id="QDG54187.1"/>
    </source>
</evidence>
<evidence type="ECO:0000256" key="1">
    <source>
        <dbReference type="SAM" id="SignalP"/>
    </source>
</evidence>
<gene>
    <name evidence="2" type="ORF">FIV42_26625</name>
</gene>
<reference evidence="2 3" key="1">
    <citation type="submission" date="2019-06" db="EMBL/GenBank/DDBJ databases">
        <title>Persicimonas caeni gen. nov., sp. nov., a predatory bacterium isolated from solar saltern.</title>
        <authorList>
            <person name="Wang S."/>
        </authorList>
    </citation>
    <scope>NUCLEOTIDE SEQUENCE [LARGE SCALE GENOMIC DNA]</scope>
    <source>
        <strain evidence="2 3">YN101</strain>
    </source>
</reference>
<keyword evidence="1" id="KW-0732">Signal</keyword>
<dbReference type="RefSeq" id="WP_141200631.1">
    <property type="nucleotide sequence ID" value="NZ_CP041186.1"/>
</dbReference>
<dbReference type="EMBL" id="CP041186">
    <property type="protein sequence ID" value="QDG54187.1"/>
    <property type="molecule type" value="Genomic_DNA"/>
</dbReference>
<evidence type="ECO:0000313" key="3">
    <source>
        <dbReference type="Proteomes" id="UP000315995"/>
    </source>
</evidence>
<proteinExistence type="predicted"/>
<dbReference type="AlphaFoldDB" id="A0A4Y6Q1Y2"/>
<name>A0A4Y6Q1Y2_PERCE</name>
<dbReference type="Proteomes" id="UP000315995">
    <property type="component" value="Chromosome"/>
</dbReference>
<keyword evidence="3" id="KW-1185">Reference proteome</keyword>
<protein>
    <recommendedName>
        <fullName evidence="4">DUF4878 domain-containing protein</fullName>
    </recommendedName>
</protein>